<keyword evidence="5" id="KW-1185">Reference proteome</keyword>
<accession>A0A8H6W799</accession>
<name>A0A8H6W799_9AGAR</name>
<evidence type="ECO:0000313" key="4">
    <source>
        <dbReference type="EMBL" id="KAF7301899.1"/>
    </source>
</evidence>
<organism evidence="4 5">
    <name type="scientific">Mycena indigotica</name>
    <dbReference type="NCBI Taxonomy" id="2126181"/>
    <lineage>
        <taxon>Eukaryota</taxon>
        <taxon>Fungi</taxon>
        <taxon>Dikarya</taxon>
        <taxon>Basidiomycota</taxon>
        <taxon>Agaricomycotina</taxon>
        <taxon>Agaricomycetes</taxon>
        <taxon>Agaricomycetidae</taxon>
        <taxon>Agaricales</taxon>
        <taxon>Marasmiineae</taxon>
        <taxon>Mycenaceae</taxon>
        <taxon>Mycena</taxon>
    </lineage>
</organism>
<feature type="transmembrane region" description="Helical" evidence="2">
    <location>
        <begin position="266"/>
        <end position="286"/>
    </location>
</feature>
<dbReference type="PANTHER" id="PTHR40465">
    <property type="entry name" value="CHROMOSOME 1, WHOLE GENOME SHOTGUN SEQUENCE"/>
    <property type="match status" value="1"/>
</dbReference>
<sequence length="389" mass="44054">MSRSAPAFIAEKPIDYEYTIPGAILMDGLLHSFCIGFVLAEGLKYWDEYKDDVRRKRVFVLLVVLLSLLQTVLQDYKVWTVAVLGSPWASSPLMWCDFFINAVICSMCEAFYIRRSWKMTGKSPAVLYPMSLLWLGAIAAHLYITITLALEFQYFTIGHIFNKEVESLFRNTVIVFSYWIVGCTGLSTILFFFVTSEFCSTVLDLSVAIILIIALFKSKTGLDSSDTAMNRVILMTLETALLPSISMVTGVVVLHAASNPGKNDDLVLFFVFITAKLYAIGLLRTLNSRHRLRQRLDSTDIGRTTLGKWTWDQNHHPNHQALEIVEVRTERDSQLVMDATLRGSLSSTATAHRYQEVDREEVRGVERKRGMSKSRLRVASIHGDEEENI</sequence>
<dbReference type="RefSeq" id="XP_037219899.1">
    <property type="nucleotide sequence ID" value="XM_037364255.1"/>
</dbReference>
<keyword evidence="2" id="KW-0472">Membrane</keyword>
<dbReference type="EMBL" id="JACAZF010000006">
    <property type="protein sequence ID" value="KAF7301899.1"/>
    <property type="molecule type" value="Genomic_DNA"/>
</dbReference>
<dbReference type="Pfam" id="PF20152">
    <property type="entry name" value="DUF6534"/>
    <property type="match status" value="1"/>
</dbReference>
<dbReference type="OrthoDB" id="3251949at2759"/>
<feature type="transmembrane region" description="Helical" evidence="2">
    <location>
        <begin position="20"/>
        <end position="46"/>
    </location>
</feature>
<gene>
    <name evidence="4" type="ORF">MIND_00755900</name>
</gene>
<dbReference type="PANTHER" id="PTHR40465:SF1">
    <property type="entry name" value="DUF6534 DOMAIN-CONTAINING PROTEIN"/>
    <property type="match status" value="1"/>
</dbReference>
<evidence type="ECO:0000256" key="1">
    <source>
        <dbReference type="SAM" id="MobiDB-lite"/>
    </source>
</evidence>
<keyword evidence="2" id="KW-0812">Transmembrane</keyword>
<dbReference type="InterPro" id="IPR045339">
    <property type="entry name" value="DUF6534"/>
</dbReference>
<evidence type="ECO:0000313" key="5">
    <source>
        <dbReference type="Proteomes" id="UP000636479"/>
    </source>
</evidence>
<proteinExistence type="predicted"/>
<dbReference type="GeneID" id="59346771"/>
<dbReference type="AlphaFoldDB" id="A0A8H6W799"/>
<protein>
    <recommendedName>
        <fullName evidence="3">DUF6534 domain-containing protein</fullName>
    </recommendedName>
</protein>
<feature type="transmembrane region" description="Helical" evidence="2">
    <location>
        <begin position="125"/>
        <end position="146"/>
    </location>
</feature>
<feature type="transmembrane region" description="Helical" evidence="2">
    <location>
        <begin position="189"/>
        <end position="216"/>
    </location>
</feature>
<dbReference type="Proteomes" id="UP000636479">
    <property type="component" value="Unassembled WGS sequence"/>
</dbReference>
<feature type="transmembrane region" description="Helical" evidence="2">
    <location>
        <begin position="93"/>
        <end position="113"/>
    </location>
</feature>
<evidence type="ECO:0000256" key="2">
    <source>
        <dbReference type="SAM" id="Phobius"/>
    </source>
</evidence>
<keyword evidence="2" id="KW-1133">Transmembrane helix</keyword>
<evidence type="ECO:0000259" key="3">
    <source>
        <dbReference type="Pfam" id="PF20152"/>
    </source>
</evidence>
<feature type="transmembrane region" description="Helical" evidence="2">
    <location>
        <begin position="58"/>
        <end position="73"/>
    </location>
</feature>
<reference evidence="4" key="1">
    <citation type="submission" date="2020-05" db="EMBL/GenBank/DDBJ databases">
        <title>Mycena genomes resolve the evolution of fungal bioluminescence.</title>
        <authorList>
            <person name="Tsai I.J."/>
        </authorList>
    </citation>
    <scope>NUCLEOTIDE SEQUENCE</scope>
    <source>
        <strain evidence="4">171206Taipei</strain>
    </source>
</reference>
<comment type="caution">
    <text evidence="4">The sequence shown here is derived from an EMBL/GenBank/DDBJ whole genome shotgun (WGS) entry which is preliminary data.</text>
</comment>
<feature type="domain" description="DUF6534" evidence="3">
    <location>
        <begin position="200"/>
        <end position="291"/>
    </location>
</feature>
<feature type="region of interest" description="Disordered" evidence="1">
    <location>
        <begin position="365"/>
        <end position="389"/>
    </location>
</feature>
<feature type="transmembrane region" description="Helical" evidence="2">
    <location>
        <begin position="228"/>
        <end position="254"/>
    </location>
</feature>